<evidence type="ECO:0000313" key="5">
    <source>
        <dbReference type="EMBL" id="CDK28877.1"/>
    </source>
</evidence>
<accession>W6MU51</accession>
<dbReference type="HOGENOM" id="CLU_019796_1_2_1"/>
<evidence type="ECO:0000259" key="4">
    <source>
        <dbReference type="Pfam" id="PF02826"/>
    </source>
</evidence>
<evidence type="ECO:0008006" key="7">
    <source>
        <dbReference type="Google" id="ProtNLM"/>
    </source>
</evidence>
<name>W6MU51_9ASCO</name>
<dbReference type="Pfam" id="PF02826">
    <property type="entry name" value="2-Hacid_dh_C"/>
    <property type="match status" value="1"/>
</dbReference>
<dbReference type="Gene3D" id="3.40.50.720">
    <property type="entry name" value="NAD(P)-binding Rossmann-like Domain"/>
    <property type="match status" value="2"/>
</dbReference>
<dbReference type="GO" id="GO:0016618">
    <property type="term" value="F:hydroxypyruvate reductase [NAD(P)H] activity"/>
    <property type="evidence" value="ECO:0007669"/>
    <property type="project" value="TreeGrafter"/>
</dbReference>
<dbReference type="InterPro" id="IPR006139">
    <property type="entry name" value="D-isomer_2_OHA_DH_cat_dom"/>
</dbReference>
<dbReference type="CDD" id="cd12168">
    <property type="entry name" value="Mand_dh_like"/>
    <property type="match status" value="1"/>
</dbReference>
<dbReference type="PANTHER" id="PTHR10996:SF281">
    <property type="entry name" value="D-ISOMER SPECIFIC 2-HYDROXYACID DEHYDROGENASE NAD-BINDING DOMAIN-CONTAINING PROTEIN-RELATED"/>
    <property type="match status" value="1"/>
</dbReference>
<dbReference type="InterPro" id="IPR050223">
    <property type="entry name" value="D-isomer_2-hydroxyacid_DH"/>
</dbReference>
<evidence type="ECO:0000313" key="6">
    <source>
        <dbReference type="Proteomes" id="UP000019384"/>
    </source>
</evidence>
<dbReference type="SUPFAM" id="SSF52283">
    <property type="entry name" value="Formate/glycerate dehydrogenase catalytic domain-like"/>
    <property type="match status" value="1"/>
</dbReference>
<reference evidence="5" key="1">
    <citation type="submission" date="2013-12" db="EMBL/GenBank/DDBJ databases">
        <authorList>
            <person name="Genoscope - CEA"/>
        </authorList>
    </citation>
    <scope>NUCLEOTIDE SEQUENCE</scope>
    <source>
        <strain evidence="5">CBS 1993</strain>
    </source>
</reference>
<dbReference type="GO" id="GO:0030267">
    <property type="term" value="F:glyoxylate reductase (NADPH) activity"/>
    <property type="evidence" value="ECO:0007669"/>
    <property type="project" value="TreeGrafter"/>
</dbReference>
<dbReference type="AlphaFoldDB" id="W6MU51"/>
<dbReference type="GO" id="GO:0005829">
    <property type="term" value="C:cytosol"/>
    <property type="evidence" value="ECO:0007669"/>
    <property type="project" value="TreeGrafter"/>
</dbReference>
<evidence type="ECO:0000256" key="2">
    <source>
        <dbReference type="RuleBase" id="RU003719"/>
    </source>
</evidence>
<dbReference type="RefSeq" id="XP_022460867.1">
    <property type="nucleotide sequence ID" value="XM_022605990.1"/>
</dbReference>
<dbReference type="PANTHER" id="PTHR10996">
    <property type="entry name" value="2-HYDROXYACID DEHYDROGENASE-RELATED"/>
    <property type="match status" value="1"/>
</dbReference>
<keyword evidence="6" id="KW-1185">Reference proteome</keyword>
<organism evidence="5 6">
    <name type="scientific">Kuraishia capsulata CBS 1993</name>
    <dbReference type="NCBI Taxonomy" id="1382522"/>
    <lineage>
        <taxon>Eukaryota</taxon>
        <taxon>Fungi</taxon>
        <taxon>Dikarya</taxon>
        <taxon>Ascomycota</taxon>
        <taxon>Saccharomycotina</taxon>
        <taxon>Pichiomycetes</taxon>
        <taxon>Pichiales</taxon>
        <taxon>Pichiaceae</taxon>
        <taxon>Kuraishia</taxon>
    </lineage>
</organism>
<proteinExistence type="inferred from homology"/>
<sequence>MTIANPSVKKPRVLYIPWDKPIHDDEAWKTLNQKFELVLYDCETEDEFIREIDDPNGRFANLDAICRSTWLKSSPYLKHFLFRGEPVKHLPDSIKIIVSSGHGYDIVDVDYLTSRGILFCNSPDSCSIATADVGTYLVMSSFRYLTFAEHCVRTPGKYYDTQILPHIAQNPSGRTLGIIGLGDIGYRVALACKALGMNIAYHNRSRKPAIEAKLNGATYFETLKELLAVSDCVLVLCPHTPETHHLINFETFKWMKPKVRLVNIARGPIVQEAAVVDALKRGQLVGAGFDVHEFEPKIHPDLLDNYKITLLPHVGVSTEDSFKTFERTCVNNLVEYFYGSGIPNTCVNKELLE</sequence>
<gene>
    <name evidence="5" type="ORF">KUCA_T00004862001</name>
</gene>
<evidence type="ECO:0000256" key="1">
    <source>
        <dbReference type="ARBA" id="ARBA00023002"/>
    </source>
</evidence>
<dbReference type="GO" id="GO:0051287">
    <property type="term" value="F:NAD binding"/>
    <property type="evidence" value="ECO:0007669"/>
    <property type="project" value="InterPro"/>
</dbReference>
<feature type="domain" description="D-isomer specific 2-hydroxyacid dehydrogenase NAD-binding" evidence="4">
    <location>
        <begin position="166"/>
        <end position="315"/>
    </location>
</feature>
<dbReference type="Proteomes" id="UP000019384">
    <property type="component" value="Unassembled WGS sequence"/>
</dbReference>
<feature type="domain" description="D-isomer specific 2-hydroxyacid dehydrogenase catalytic" evidence="3">
    <location>
        <begin position="88"/>
        <end position="348"/>
    </location>
</feature>
<dbReference type="InterPro" id="IPR036291">
    <property type="entry name" value="NAD(P)-bd_dom_sf"/>
</dbReference>
<dbReference type="InterPro" id="IPR006140">
    <property type="entry name" value="D-isomer_DH_NAD-bd"/>
</dbReference>
<comment type="similarity">
    <text evidence="2">Belongs to the D-isomer specific 2-hydroxyacid dehydrogenase family.</text>
</comment>
<dbReference type="SUPFAM" id="SSF51735">
    <property type="entry name" value="NAD(P)-binding Rossmann-fold domains"/>
    <property type="match status" value="1"/>
</dbReference>
<dbReference type="STRING" id="1382522.W6MU51"/>
<dbReference type="Pfam" id="PF00389">
    <property type="entry name" value="2-Hacid_dh"/>
    <property type="match status" value="1"/>
</dbReference>
<dbReference type="GeneID" id="34522255"/>
<keyword evidence="1 2" id="KW-0560">Oxidoreductase</keyword>
<reference evidence="5" key="2">
    <citation type="submission" date="2014-02" db="EMBL/GenBank/DDBJ databases">
        <title>Complete DNA sequence of /Kuraishia capsulata/ illustrates novel genomic features among budding yeasts (/Saccharomycotina/).</title>
        <authorList>
            <person name="Morales L."/>
            <person name="Noel B."/>
            <person name="Porcel B."/>
            <person name="Marcet-Houben M."/>
            <person name="Hullo M-F."/>
            <person name="Sacerdot C."/>
            <person name="Tekaia F."/>
            <person name="Leh-Louis V."/>
            <person name="Despons L."/>
            <person name="Khanna V."/>
            <person name="Aury J-M."/>
            <person name="Barbe V."/>
            <person name="Couloux A."/>
            <person name="Labadie K."/>
            <person name="Pelletier E."/>
            <person name="Souciet J-L."/>
            <person name="Boekhout T."/>
            <person name="Gabaldon T."/>
            <person name="Wincker P."/>
            <person name="Dujon B."/>
        </authorList>
    </citation>
    <scope>NUCLEOTIDE SEQUENCE</scope>
    <source>
        <strain evidence="5">CBS 1993</strain>
    </source>
</reference>
<dbReference type="OrthoDB" id="298012at2759"/>
<dbReference type="EMBL" id="HG793130">
    <property type="protein sequence ID" value="CDK28877.1"/>
    <property type="molecule type" value="Genomic_DNA"/>
</dbReference>
<protein>
    <recommendedName>
        <fullName evidence="7">D-isomer specific 2-hydroxyacid dehydrogenase NAD-binding domain-containing protein</fullName>
    </recommendedName>
</protein>
<evidence type="ECO:0000259" key="3">
    <source>
        <dbReference type="Pfam" id="PF00389"/>
    </source>
</evidence>